<reference evidence="1 2" key="1">
    <citation type="submission" date="2017-04" db="EMBL/GenBank/DDBJ databases">
        <authorList>
            <person name="Afonso C.L."/>
            <person name="Miller P.J."/>
            <person name="Scott M.A."/>
            <person name="Spackman E."/>
            <person name="Goraichik I."/>
            <person name="Dimitrov K.M."/>
            <person name="Suarez D.L."/>
            <person name="Swayne D.E."/>
        </authorList>
    </citation>
    <scope>NUCLEOTIDE SEQUENCE [LARGE SCALE GENOMIC DNA]</scope>
    <source>
        <strain evidence="1 2">CGMCC 1.12511</strain>
    </source>
</reference>
<evidence type="ECO:0008006" key="3">
    <source>
        <dbReference type="Google" id="ProtNLM"/>
    </source>
</evidence>
<gene>
    <name evidence="1" type="ORF">SAMN06296429_11629</name>
</gene>
<dbReference type="OrthoDB" id="9776021at2"/>
<dbReference type="RefSeq" id="WP_084453075.1">
    <property type="nucleotide sequence ID" value="NZ_FWXN01000016.1"/>
</dbReference>
<dbReference type="AlphaFoldDB" id="A0A1W2DAP9"/>
<organism evidence="1 2">
    <name type="scientific">Janibacter indicus</name>
    <dbReference type="NCBI Taxonomy" id="857417"/>
    <lineage>
        <taxon>Bacteria</taxon>
        <taxon>Bacillati</taxon>
        <taxon>Actinomycetota</taxon>
        <taxon>Actinomycetes</taxon>
        <taxon>Micrococcales</taxon>
        <taxon>Intrasporangiaceae</taxon>
        <taxon>Janibacter</taxon>
    </lineage>
</organism>
<sequence>MAVGLEDLLDKIWFGAQNTVEKGSSFEHLIASYLRTAPEFADRFDNDPNDWSREVEDPRYIIDLLARIVTLSLETMKIVDALPPLAIKETQ</sequence>
<dbReference type="Proteomes" id="UP000192634">
    <property type="component" value="Unassembled WGS sequence"/>
</dbReference>
<protein>
    <recommendedName>
        <fullName evidence="3">Type ISP restriction-modification enzyme LLaBIII C-terminal specificity domain-containing protein</fullName>
    </recommendedName>
</protein>
<dbReference type="EMBL" id="FWXN01000016">
    <property type="protein sequence ID" value="SMC94657.1"/>
    <property type="molecule type" value="Genomic_DNA"/>
</dbReference>
<name>A0A1W2DAP9_9MICO</name>
<evidence type="ECO:0000313" key="2">
    <source>
        <dbReference type="Proteomes" id="UP000192634"/>
    </source>
</evidence>
<evidence type="ECO:0000313" key="1">
    <source>
        <dbReference type="EMBL" id="SMC94657.1"/>
    </source>
</evidence>
<proteinExistence type="predicted"/>
<accession>A0A1W2DAP9</accession>